<keyword evidence="2" id="KW-1185">Reference proteome</keyword>
<dbReference type="Proteomes" id="UP000614714">
    <property type="component" value="Unassembled WGS sequence"/>
</dbReference>
<comment type="caution">
    <text evidence="1">The sequence shown here is derived from an EMBL/GenBank/DDBJ whole genome shotgun (WGS) entry which is preliminary data.</text>
</comment>
<evidence type="ECO:0000313" key="1">
    <source>
        <dbReference type="EMBL" id="MBJ6751357.1"/>
    </source>
</evidence>
<evidence type="ECO:0000313" key="2">
    <source>
        <dbReference type="Proteomes" id="UP000614714"/>
    </source>
</evidence>
<gene>
    <name evidence="1" type="ORF">JFN91_14150</name>
</gene>
<protein>
    <recommendedName>
        <fullName evidence="3">CopG family transcriptional regulator</fullName>
    </recommendedName>
</protein>
<evidence type="ECO:0008006" key="3">
    <source>
        <dbReference type="Google" id="ProtNLM"/>
    </source>
</evidence>
<proteinExistence type="predicted"/>
<organism evidence="1 2">
    <name type="scientific">Geomonas anaerohicana</name>
    <dbReference type="NCBI Taxonomy" id="2798583"/>
    <lineage>
        <taxon>Bacteria</taxon>
        <taxon>Pseudomonadati</taxon>
        <taxon>Thermodesulfobacteriota</taxon>
        <taxon>Desulfuromonadia</taxon>
        <taxon>Geobacterales</taxon>
        <taxon>Geobacteraceae</taxon>
        <taxon>Geomonas</taxon>
    </lineage>
</organism>
<accession>A0ABS0YGG7</accession>
<dbReference type="EMBL" id="JAEMHL010000007">
    <property type="protein sequence ID" value="MBJ6751357.1"/>
    <property type="molecule type" value="Genomic_DNA"/>
</dbReference>
<sequence>MKGILKKGRPLGSCNNKARRISITVRVTEEEKHALERRCKELDVPLAGIFHGMIRQMSQRKIHNPIFLTVDETPVAITRGEAKDLLLDLADKLINN</sequence>
<name>A0ABS0YGG7_9BACT</name>
<reference evidence="1 2" key="1">
    <citation type="submission" date="2020-12" db="EMBL/GenBank/DDBJ databases">
        <title>Geomonas sp. Red421, isolated from paddy soil.</title>
        <authorList>
            <person name="Xu Z."/>
            <person name="Zhang Z."/>
            <person name="Masuda Y."/>
            <person name="Itoh H."/>
            <person name="Senoo K."/>
        </authorList>
    </citation>
    <scope>NUCLEOTIDE SEQUENCE [LARGE SCALE GENOMIC DNA]</scope>
    <source>
        <strain evidence="1 2">Red421</strain>
    </source>
</reference>
<dbReference type="RefSeq" id="WP_199389832.1">
    <property type="nucleotide sequence ID" value="NZ_JAEMHL010000007.1"/>
</dbReference>